<evidence type="ECO:0000313" key="2">
    <source>
        <dbReference type="EMBL" id="MCI25238.1"/>
    </source>
</evidence>
<evidence type="ECO:0000313" key="3">
    <source>
        <dbReference type="Proteomes" id="UP000265520"/>
    </source>
</evidence>
<keyword evidence="1" id="KW-0812">Transmembrane</keyword>
<accession>A0A392QLY4</accession>
<dbReference type="AlphaFoldDB" id="A0A392QLY4"/>
<keyword evidence="1" id="KW-1133">Transmembrane helix</keyword>
<dbReference type="Proteomes" id="UP000265520">
    <property type="component" value="Unassembled WGS sequence"/>
</dbReference>
<name>A0A392QLY4_9FABA</name>
<comment type="caution">
    <text evidence="2">The sequence shown here is derived from an EMBL/GenBank/DDBJ whole genome shotgun (WGS) entry which is preliminary data.</text>
</comment>
<keyword evidence="3" id="KW-1185">Reference proteome</keyword>
<reference evidence="2 3" key="1">
    <citation type="journal article" date="2018" name="Front. Plant Sci.">
        <title>Red Clover (Trifolium pratense) and Zigzag Clover (T. medium) - A Picture of Genomic Similarities and Differences.</title>
        <authorList>
            <person name="Dluhosova J."/>
            <person name="Istvanek J."/>
            <person name="Nedelnik J."/>
            <person name="Repkova J."/>
        </authorList>
    </citation>
    <scope>NUCLEOTIDE SEQUENCE [LARGE SCALE GENOMIC DNA]</scope>
    <source>
        <strain evidence="3">cv. 10/8</strain>
        <tissue evidence="2">Leaf</tissue>
    </source>
</reference>
<organism evidence="2 3">
    <name type="scientific">Trifolium medium</name>
    <dbReference type="NCBI Taxonomy" id="97028"/>
    <lineage>
        <taxon>Eukaryota</taxon>
        <taxon>Viridiplantae</taxon>
        <taxon>Streptophyta</taxon>
        <taxon>Embryophyta</taxon>
        <taxon>Tracheophyta</taxon>
        <taxon>Spermatophyta</taxon>
        <taxon>Magnoliopsida</taxon>
        <taxon>eudicotyledons</taxon>
        <taxon>Gunneridae</taxon>
        <taxon>Pentapetalae</taxon>
        <taxon>rosids</taxon>
        <taxon>fabids</taxon>
        <taxon>Fabales</taxon>
        <taxon>Fabaceae</taxon>
        <taxon>Papilionoideae</taxon>
        <taxon>50 kb inversion clade</taxon>
        <taxon>NPAAA clade</taxon>
        <taxon>Hologalegina</taxon>
        <taxon>IRL clade</taxon>
        <taxon>Trifolieae</taxon>
        <taxon>Trifolium</taxon>
    </lineage>
</organism>
<evidence type="ECO:0000256" key="1">
    <source>
        <dbReference type="SAM" id="Phobius"/>
    </source>
</evidence>
<dbReference type="EMBL" id="LXQA010146037">
    <property type="protein sequence ID" value="MCI25238.1"/>
    <property type="molecule type" value="Genomic_DNA"/>
</dbReference>
<feature type="transmembrane region" description="Helical" evidence="1">
    <location>
        <begin position="82"/>
        <end position="107"/>
    </location>
</feature>
<keyword evidence="1" id="KW-0472">Membrane</keyword>
<proteinExistence type="predicted"/>
<protein>
    <submittedName>
        <fullName evidence="2">Uncharacterized protein</fullName>
    </submittedName>
</protein>
<feature type="non-terminal residue" evidence="2">
    <location>
        <position position="1"/>
    </location>
</feature>
<sequence>VYYYCIGFCFASLRPSVLEKHSASLLAFLDVVVDSQKALSGWFGLEANLAPRALELFVALARDPAASFVGLDYVFYLNPQNLSYLVSCWFGFCYLMPSFIGSGTIVFKGLGIIAI</sequence>